<dbReference type="AlphaFoldDB" id="A0A0M9EZ47"/>
<dbReference type="Pfam" id="PF09351">
    <property type="entry name" value="DUF1993"/>
    <property type="match status" value="1"/>
</dbReference>
<dbReference type="OrthoDB" id="3724345at2759"/>
<evidence type="ECO:0008006" key="3">
    <source>
        <dbReference type="Google" id="ProtNLM"/>
    </source>
</evidence>
<reference evidence="1 2" key="1">
    <citation type="submission" date="2015-04" db="EMBL/GenBank/DDBJ databases">
        <title>The draft genome sequence of Fusarium langsethiae, a T-2/HT-2 mycotoxin producer.</title>
        <authorList>
            <person name="Lysoe E."/>
            <person name="Divon H.H."/>
            <person name="Terzi V."/>
            <person name="Orru L."/>
            <person name="Lamontanara A."/>
            <person name="Kolseth A.-K."/>
            <person name="Frandsen R.J."/>
            <person name="Nielsen K."/>
            <person name="Thrane U."/>
        </authorList>
    </citation>
    <scope>NUCLEOTIDE SEQUENCE [LARGE SCALE GENOMIC DNA]</scope>
    <source>
        <strain evidence="1 2">Fl201059</strain>
    </source>
</reference>
<dbReference type="InterPro" id="IPR034660">
    <property type="entry name" value="DinB/YfiT-like"/>
</dbReference>
<evidence type="ECO:0000313" key="2">
    <source>
        <dbReference type="Proteomes" id="UP000037904"/>
    </source>
</evidence>
<protein>
    <recommendedName>
        <fullName evidence="3">Helix-turn-helix-domain containing protein type</fullName>
    </recommendedName>
</protein>
<gene>
    <name evidence="1" type="ORF">FLAG1_04289</name>
</gene>
<accession>A0A0M9EZ47</accession>
<dbReference type="PANTHER" id="PTHR36922">
    <property type="entry name" value="BLL2446 PROTEIN"/>
    <property type="match status" value="1"/>
</dbReference>
<organism evidence="1 2">
    <name type="scientific">Fusarium langsethiae</name>
    <dbReference type="NCBI Taxonomy" id="179993"/>
    <lineage>
        <taxon>Eukaryota</taxon>
        <taxon>Fungi</taxon>
        <taxon>Dikarya</taxon>
        <taxon>Ascomycota</taxon>
        <taxon>Pezizomycotina</taxon>
        <taxon>Sordariomycetes</taxon>
        <taxon>Hypocreomycetidae</taxon>
        <taxon>Hypocreales</taxon>
        <taxon>Nectriaceae</taxon>
        <taxon>Fusarium</taxon>
    </lineage>
</organism>
<keyword evidence="2" id="KW-1185">Reference proteome</keyword>
<dbReference type="InterPro" id="IPR018531">
    <property type="entry name" value="DUF1993"/>
</dbReference>
<evidence type="ECO:0000313" key="1">
    <source>
        <dbReference type="EMBL" id="KPA42849.1"/>
    </source>
</evidence>
<comment type="caution">
    <text evidence="1">The sequence shown here is derived from an EMBL/GenBank/DDBJ whole genome shotgun (WGS) entry which is preliminary data.</text>
</comment>
<dbReference type="Proteomes" id="UP000037904">
    <property type="component" value="Unassembled WGS sequence"/>
</dbReference>
<dbReference type="Gene3D" id="1.20.120.450">
    <property type="entry name" value="dinb family like domain"/>
    <property type="match status" value="1"/>
</dbReference>
<dbReference type="EMBL" id="JXCE01000055">
    <property type="protein sequence ID" value="KPA42849.1"/>
    <property type="molecule type" value="Genomic_DNA"/>
</dbReference>
<dbReference type="PANTHER" id="PTHR36922:SF1">
    <property type="entry name" value="DUF1993 DOMAIN-CONTAINING PROTEIN"/>
    <property type="match status" value="1"/>
</dbReference>
<sequence>MSYTLYDAAILHTKEALQSLSAILKKAASHPNASSFPEAKLAPDMLDLNFQVFFTTDTAQKIVARTTGTEPLNLSRDDCSNFEQYQARIAQVLEIIEKADKETVEKRAAEVVTIGLGPGKSADMKCRDYVQGYGIPNVFFHLTTAYAILRKEGVDLGKQDYIGPFMGQYLQ</sequence>
<name>A0A0M9EZ47_FUSLA</name>
<dbReference type="SUPFAM" id="SSF109854">
    <property type="entry name" value="DinB/YfiT-like putative metalloenzymes"/>
    <property type="match status" value="1"/>
</dbReference>
<proteinExistence type="predicted"/>